<dbReference type="InterPro" id="IPR000717">
    <property type="entry name" value="PCI_dom"/>
</dbReference>
<dbReference type="Proteomes" id="UP000267096">
    <property type="component" value="Unassembled WGS sequence"/>
</dbReference>
<feature type="compositionally biased region" description="Low complexity" evidence="2">
    <location>
        <begin position="38"/>
        <end position="49"/>
    </location>
</feature>
<feature type="region of interest" description="Disordered" evidence="2">
    <location>
        <begin position="1172"/>
        <end position="1211"/>
    </location>
</feature>
<evidence type="ECO:0000256" key="2">
    <source>
        <dbReference type="SAM" id="MobiDB-lite"/>
    </source>
</evidence>
<dbReference type="GO" id="GO:0005737">
    <property type="term" value="C:cytoplasm"/>
    <property type="evidence" value="ECO:0007669"/>
    <property type="project" value="TreeGrafter"/>
</dbReference>
<protein>
    <recommendedName>
        <fullName evidence="3">PCI domain-containing protein</fullName>
    </recommendedName>
</protein>
<dbReference type="InterPro" id="IPR045107">
    <property type="entry name" value="SAC3/GANP/THP3"/>
</dbReference>
<evidence type="ECO:0000313" key="4">
    <source>
        <dbReference type="EMBL" id="VDK53704.1"/>
    </source>
</evidence>
<gene>
    <name evidence="4" type="ORF">ASIM_LOCUS14927</name>
</gene>
<dbReference type="PANTHER" id="PTHR12436">
    <property type="entry name" value="80 KDA MCM3-ASSOCIATED PROTEIN"/>
    <property type="match status" value="1"/>
</dbReference>
<dbReference type="GO" id="GO:0006406">
    <property type="term" value="P:mRNA export from nucleus"/>
    <property type="evidence" value="ECO:0007669"/>
    <property type="project" value="TreeGrafter"/>
</dbReference>
<proteinExistence type="inferred from homology"/>
<feature type="compositionally biased region" description="Low complexity" evidence="2">
    <location>
        <begin position="162"/>
        <end position="189"/>
    </location>
</feature>
<dbReference type="OrthoDB" id="21502at2759"/>
<evidence type="ECO:0000259" key="3">
    <source>
        <dbReference type="PROSITE" id="PS50250"/>
    </source>
</evidence>
<sequence>MKLRQAVGGSADSPSKRISDTGGMLRPRPLRSVAIRRPATTLTHPPATHIPRRKPASFRDLDKPTTSTLRRSSALDSSFCCKFEIICLDSLFCIITAIYLRLVMIINKPSGPRKLLSGIQHRAALRNQPSSSSGTTSSPLLSRRQSVNRAALVARKRNSGGSTSSTSPSASKASSTAATAAASTSRVSSPKTEILKRLNTSRVGTLRSGVDNRYLNIMKVNVNSLFMNEKKIKGNSEKSENEKQLVGGAMAKKTVSNSVNTSAVTKSSVASTSKGTLSKAEVARQLKRLMDRVCEDDYAKYQVLDERDKIMCRGRVKSADVENAIVTQGTCADMCPEKERYQRVVQKRLSVYECDENGVMLPELTVKDYSRSAADQEEPLSHELRPSDVLERTMNYLLSRVAENIPTKDEELAQWYDFLWNRTRAIRKDLTQQMLINNTAVKLIEQCVRFHIFVSHRLCELGLNEFDQRMNTENLTKSLQSLRYLYGDLAKRGSRCPSEAEFRAYDVLLNLSDSNILREVLTYRRDIRESPEVRLALRLFSSFQSGNYVRFFRMLKEKGTYLQCCICHRYFDNVRTKALYVLTSSSHESHRLGNMVLRSTTTNRYPLVKLAELLGFDDITQASTTLGLHGVYLDGDNNEQNVILSKTNFYFPDEPIPPRIHAWIEAKRGTAAVSEVLSGGERLSVELPRAIVSFDQSGAYIYDPVLNAYLMDAQSEAIIKSEADEMSASAAAKSAFPPEDRPRMELPKPVNDLKPFSAPSFEMPSVLKTEPRLMVDNRKIGSENASLSPFSGKIPLTLPSDTFSSATFRPRCQEVLMSLKILHRHKQAQKANENRKKMIRDVMDEILMRLTDEVIIAVADKGARKAMRLAHHDRFLNVIRETSTKVSENILGEVINTELNALCALSMKENVYDVKSRLHQIAQNLDRFVNKLLSLYCCCCWIAIECFRLWLKQFFDTWRNSVKIKRERERKQYEILAAFPSVPPGDIIQYISAYSMLRIKGHNLLEKRSIPQDFSSILIEQKVNRIQEKRRERIVKQAFDHWKQWTELRICRNKFAKEFSMQPSTMIQFRKRSWKQISRNSPSDPFGFREVLQNQMEMERRKFGPRLSDLEPMKESESNFPSSSVAPYLRTPLVTSTPMDNNSFIQPKLNGNHIWVKELSCIAMTPLNRLSSSQRSFLSRTQTSHLRPSRRSLPDYSSIMPQTDSDVKPNPLKEISKQVDDFLQELEKVSSKIVKSYHQSKEILNESA</sequence>
<evidence type="ECO:0000256" key="1">
    <source>
        <dbReference type="ARBA" id="ARBA00038443"/>
    </source>
</evidence>
<feature type="compositionally biased region" description="Low complexity" evidence="2">
    <location>
        <begin position="1172"/>
        <end position="1184"/>
    </location>
</feature>
<evidence type="ECO:0000313" key="5">
    <source>
        <dbReference type="Proteomes" id="UP000267096"/>
    </source>
</evidence>
<organism evidence="4 5">
    <name type="scientific">Anisakis simplex</name>
    <name type="common">Herring worm</name>
    <dbReference type="NCBI Taxonomy" id="6269"/>
    <lineage>
        <taxon>Eukaryota</taxon>
        <taxon>Metazoa</taxon>
        <taxon>Ecdysozoa</taxon>
        <taxon>Nematoda</taxon>
        <taxon>Chromadorea</taxon>
        <taxon>Rhabditida</taxon>
        <taxon>Spirurina</taxon>
        <taxon>Ascaridomorpha</taxon>
        <taxon>Ascaridoidea</taxon>
        <taxon>Anisakidae</taxon>
        <taxon>Anisakis</taxon>
        <taxon>Anisakis simplex complex</taxon>
    </lineage>
</organism>
<feature type="region of interest" description="Disordered" evidence="2">
    <location>
        <begin position="1"/>
        <end position="67"/>
    </location>
</feature>
<reference evidence="4 5" key="1">
    <citation type="submission" date="2018-11" db="EMBL/GenBank/DDBJ databases">
        <authorList>
            <consortium name="Pathogen Informatics"/>
        </authorList>
    </citation>
    <scope>NUCLEOTIDE SEQUENCE [LARGE SCALE GENOMIC DNA]</scope>
</reference>
<dbReference type="AlphaFoldDB" id="A0A3P6SDT1"/>
<comment type="similarity">
    <text evidence="1">Belongs to the SAC3 family.</text>
</comment>
<dbReference type="PROSITE" id="PS50250">
    <property type="entry name" value="PCI"/>
    <property type="match status" value="1"/>
</dbReference>
<dbReference type="InterPro" id="IPR005062">
    <property type="entry name" value="SAC3/GANP/THP3_conserved"/>
</dbReference>
<keyword evidence="5" id="KW-1185">Reference proteome</keyword>
<dbReference type="Pfam" id="PF03399">
    <property type="entry name" value="SAC3_GANP"/>
    <property type="match status" value="1"/>
</dbReference>
<feature type="domain" description="PCI" evidence="3">
    <location>
        <begin position="471"/>
        <end position="649"/>
    </location>
</feature>
<name>A0A3P6SDT1_ANISI</name>
<dbReference type="Gene3D" id="1.25.40.990">
    <property type="match status" value="1"/>
</dbReference>
<dbReference type="EMBL" id="UYRR01032004">
    <property type="protein sequence ID" value="VDK53704.1"/>
    <property type="molecule type" value="Genomic_DNA"/>
</dbReference>
<dbReference type="GO" id="GO:0070390">
    <property type="term" value="C:transcription export complex 2"/>
    <property type="evidence" value="ECO:0007669"/>
    <property type="project" value="TreeGrafter"/>
</dbReference>
<feature type="region of interest" description="Disordered" evidence="2">
    <location>
        <begin position="154"/>
        <end position="193"/>
    </location>
</feature>
<dbReference type="PANTHER" id="PTHR12436:SF3">
    <property type="entry name" value="GERMINAL-CENTER ASSOCIATED NUCLEAR PROTEIN"/>
    <property type="match status" value="1"/>
</dbReference>
<accession>A0A3P6SDT1</accession>